<dbReference type="AlphaFoldDB" id="A0AA46TJZ9"/>
<dbReference type="RefSeq" id="WP_271635435.1">
    <property type="nucleotide sequence ID" value="NZ_CP094970.1"/>
</dbReference>
<dbReference type="PANTHER" id="PTHR30250:SF11">
    <property type="entry name" value="O-ANTIGEN TRANSPORTER-RELATED"/>
    <property type="match status" value="1"/>
</dbReference>
<keyword evidence="3 6" id="KW-0812">Transmembrane</keyword>
<evidence type="ECO:0000313" key="7">
    <source>
        <dbReference type="EMBL" id="UYM06528.1"/>
    </source>
</evidence>
<feature type="transmembrane region" description="Helical" evidence="6">
    <location>
        <begin position="323"/>
        <end position="345"/>
    </location>
</feature>
<evidence type="ECO:0000256" key="1">
    <source>
        <dbReference type="ARBA" id="ARBA00004651"/>
    </source>
</evidence>
<evidence type="ECO:0008006" key="9">
    <source>
        <dbReference type="Google" id="ProtNLM"/>
    </source>
</evidence>
<proteinExistence type="predicted"/>
<keyword evidence="4 6" id="KW-1133">Transmembrane helix</keyword>
<evidence type="ECO:0000313" key="8">
    <source>
        <dbReference type="Proteomes" id="UP001164390"/>
    </source>
</evidence>
<protein>
    <recommendedName>
        <fullName evidence="9">Polysaccharide biosynthesis protein</fullName>
    </recommendedName>
</protein>
<organism evidence="7 8">
    <name type="scientific">Solicola gregarius</name>
    <dbReference type="NCBI Taxonomy" id="2908642"/>
    <lineage>
        <taxon>Bacteria</taxon>
        <taxon>Bacillati</taxon>
        <taxon>Actinomycetota</taxon>
        <taxon>Actinomycetes</taxon>
        <taxon>Propionibacteriales</taxon>
        <taxon>Nocardioidaceae</taxon>
        <taxon>Solicola</taxon>
    </lineage>
</organism>
<feature type="transmembrane region" description="Helical" evidence="6">
    <location>
        <begin position="226"/>
        <end position="247"/>
    </location>
</feature>
<feature type="transmembrane region" description="Helical" evidence="6">
    <location>
        <begin position="37"/>
        <end position="56"/>
    </location>
</feature>
<keyword evidence="2" id="KW-1003">Cell membrane</keyword>
<name>A0AA46TJZ9_9ACTN</name>
<evidence type="ECO:0000256" key="6">
    <source>
        <dbReference type="SAM" id="Phobius"/>
    </source>
</evidence>
<dbReference type="InterPro" id="IPR050833">
    <property type="entry name" value="Poly_Biosynth_Transport"/>
</dbReference>
<feature type="transmembrane region" description="Helical" evidence="6">
    <location>
        <begin position="168"/>
        <end position="189"/>
    </location>
</feature>
<feature type="transmembrane region" description="Helical" evidence="6">
    <location>
        <begin position="77"/>
        <end position="98"/>
    </location>
</feature>
<feature type="transmembrane region" description="Helical" evidence="6">
    <location>
        <begin position="110"/>
        <end position="128"/>
    </location>
</feature>
<dbReference type="GO" id="GO:0005886">
    <property type="term" value="C:plasma membrane"/>
    <property type="evidence" value="ECO:0007669"/>
    <property type="project" value="UniProtKB-SubCell"/>
</dbReference>
<feature type="transmembrane region" description="Helical" evidence="6">
    <location>
        <begin position="377"/>
        <end position="396"/>
    </location>
</feature>
<accession>A0AA46TJZ9</accession>
<evidence type="ECO:0000256" key="5">
    <source>
        <dbReference type="ARBA" id="ARBA00023136"/>
    </source>
</evidence>
<feature type="transmembrane region" description="Helical" evidence="6">
    <location>
        <begin position="352"/>
        <end position="371"/>
    </location>
</feature>
<comment type="subcellular location">
    <subcellularLocation>
        <location evidence="1">Cell membrane</location>
        <topology evidence="1">Multi-pass membrane protein</topology>
    </subcellularLocation>
</comment>
<keyword evidence="5 6" id="KW-0472">Membrane</keyword>
<feature type="transmembrane region" description="Helical" evidence="6">
    <location>
        <begin position="285"/>
        <end position="311"/>
    </location>
</feature>
<dbReference type="Proteomes" id="UP001164390">
    <property type="component" value="Chromosome"/>
</dbReference>
<dbReference type="PANTHER" id="PTHR30250">
    <property type="entry name" value="PST FAMILY PREDICTED COLANIC ACID TRANSPORTER"/>
    <property type="match status" value="1"/>
</dbReference>
<sequence>MLTRRQSTIALAIGSALSGILAYLVFALTTRTLGDDAAPVSVLWSYWGFAGAALTFPLQHWIARTVTADGTGSVRAALPRVGGLVAVVAILTGGLAWWGRDPLFHRDDPWFPVLVALVTLGSALMGLVRGGLSGESRFGSVAVSLVAENALRCAAVGALVVAGADDPVEYGFCIVAGHVVAICWPRALYFDRGRTSVRPHSAIEFLSGAGLAQLLGQLVLTGGPVALALAGGTAAEVTALFAALALFRAPYTLALGMVAQLTTAVTRLVVSGADATLRRIRTTTIAATALTCLIAGVGGAALGPAVITLVFGESVDFPAGQSAIVAVGCALGVANLVLMITALAYDAPRTVAVSWVVAVAVGAVAYIVLAGLPAAETIVWCFLVAEAVAFLALLVADARRSAPAG</sequence>
<feature type="transmembrane region" description="Helical" evidence="6">
    <location>
        <begin position="140"/>
        <end position="162"/>
    </location>
</feature>
<evidence type="ECO:0000256" key="4">
    <source>
        <dbReference type="ARBA" id="ARBA00022989"/>
    </source>
</evidence>
<feature type="transmembrane region" description="Helical" evidence="6">
    <location>
        <begin position="201"/>
        <end position="220"/>
    </location>
</feature>
<gene>
    <name evidence="7" type="ORF">L0C25_05495</name>
</gene>
<evidence type="ECO:0000256" key="2">
    <source>
        <dbReference type="ARBA" id="ARBA00022475"/>
    </source>
</evidence>
<dbReference type="KEGG" id="sgrg:L0C25_05495"/>
<reference evidence="7" key="1">
    <citation type="submission" date="2022-01" db="EMBL/GenBank/DDBJ databases">
        <title>Nocardioidaceae gen. sp. A5X3R13.</title>
        <authorList>
            <person name="Lopez Marin M.A."/>
            <person name="Uhlik O."/>
        </authorList>
    </citation>
    <scope>NUCLEOTIDE SEQUENCE</scope>
    <source>
        <strain evidence="7">A5X3R13</strain>
    </source>
</reference>
<keyword evidence="8" id="KW-1185">Reference proteome</keyword>
<evidence type="ECO:0000256" key="3">
    <source>
        <dbReference type="ARBA" id="ARBA00022692"/>
    </source>
</evidence>
<dbReference type="EMBL" id="CP094970">
    <property type="protein sequence ID" value="UYM06528.1"/>
    <property type="molecule type" value="Genomic_DNA"/>
</dbReference>